<accession>A0ABR2H7S3</accession>
<dbReference type="PANTHER" id="PTHR10628">
    <property type="entry name" value="SIALIDASE"/>
    <property type="match status" value="1"/>
</dbReference>
<proteinExistence type="predicted"/>
<feature type="signal peptide" evidence="1">
    <location>
        <begin position="1"/>
        <end position="18"/>
    </location>
</feature>
<comment type="caution">
    <text evidence="3">The sequence shown here is derived from an EMBL/GenBank/DDBJ whole genome shotgun (WGS) entry which is preliminary data.</text>
</comment>
<dbReference type="CDD" id="cd15482">
    <property type="entry name" value="Sialidase_non-viral"/>
    <property type="match status" value="1"/>
</dbReference>
<evidence type="ECO:0000259" key="2">
    <source>
        <dbReference type="Pfam" id="PF13088"/>
    </source>
</evidence>
<gene>
    <name evidence="3" type="ORF">M9Y10_026499</name>
</gene>
<evidence type="ECO:0000313" key="4">
    <source>
        <dbReference type="Proteomes" id="UP001470230"/>
    </source>
</evidence>
<organism evidence="3 4">
    <name type="scientific">Tritrichomonas musculus</name>
    <dbReference type="NCBI Taxonomy" id="1915356"/>
    <lineage>
        <taxon>Eukaryota</taxon>
        <taxon>Metamonada</taxon>
        <taxon>Parabasalia</taxon>
        <taxon>Tritrichomonadida</taxon>
        <taxon>Tritrichomonadidae</taxon>
        <taxon>Tritrichomonas</taxon>
    </lineage>
</organism>
<evidence type="ECO:0000256" key="1">
    <source>
        <dbReference type="SAM" id="SignalP"/>
    </source>
</evidence>
<keyword evidence="4" id="KW-1185">Reference proteome</keyword>
<name>A0ABR2H7S3_9EUKA</name>
<feature type="chain" id="PRO_5045319206" description="Sialidase domain-containing protein" evidence="1">
    <location>
        <begin position="19"/>
        <end position="386"/>
    </location>
</feature>
<protein>
    <recommendedName>
        <fullName evidence="2">Sialidase domain-containing protein</fullName>
    </recommendedName>
</protein>
<dbReference type="InterPro" id="IPR011040">
    <property type="entry name" value="Sialidase"/>
</dbReference>
<reference evidence="3 4" key="1">
    <citation type="submission" date="2024-04" db="EMBL/GenBank/DDBJ databases">
        <title>Tritrichomonas musculus Genome.</title>
        <authorList>
            <person name="Alves-Ferreira E."/>
            <person name="Grigg M."/>
            <person name="Lorenzi H."/>
            <person name="Galac M."/>
        </authorList>
    </citation>
    <scope>NUCLEOTIDE SEQUENCE [LARGE SCALE GENOMIC DNA]</scope>
    <source>
        <strain evidence="3 4">EAF2021</strain>
    </source>
</reference>
<dbReference type="SUPFAM" id="SSF50939">
    <property type="entry name" value="Sialidases"/>
    <property type="match status" value="1"/>
</dbReference>
<dbReference type="EMBL" id="JAPFFF010000039">
    <property type="protein sequence ID" value="KAK8842265.1"/>
    <property type="molecule type" value="Genomic_DNA"/>
</dbReference>
<dbReference type="Gene3D" id="2.120.10.10">
    <property type="match status" value="1"/>
</dbReference>
<dbReference type="InterPro" id="IPR036278">
    <property type="entry name" value="Sialidase_sf"/>
</dbReference>
<evidence type="ECO:0000313" key="3">
    <source>
        <dbReference type="EMBL" id="KAK8842265.1"/>
    </source>
</evidence>
<feature type="domain" description="Sialidase" evidence="2">
    <location>
        <begin position="61"/>
        <end position="337"/>
    </location>
</feature>
<sequence>MFLCLLCFCLTYDEPTISTVFGPGDEGSKYYRIPAIVCAPNGSLITASDKRINNDGDLPNQIDVVVKTSHDGGLTWGPTKVIAAGNPKGYGDSSLVVDRETGNVLLLFNGDNGFYQSTSANPQRMYVSISKDNGESWSVPRDITSMLYGFECQHPERNTWQGMFLTSGAALQIRSGRIMVVACVRKKDTSGVFNYVVYSDDGGETWDVGITPGCSVIALEAKVVELNNGDILMNIRQKPYRYESISHDKGLTFGDVVARPDLVDPSCNGEIIRYTSTRDGYDKDRLIFVNDHHPSQRMNTSIKISYDEGKTWAVSKVIHAGNAWYPAVTITSDGRIAVYYERVVNNAAYMDVVVMSLEWVTDGADKYTPPITDRIMERNARIRRIF</sequence>
<dbReference type="InterPro" id="IPR026856">
    <property type="entry name" value="Sialidase_fam"/>
</dbReference>
<dbReference type="Proteomes" id="UP001470230">
    <property type="component" value="Unassembled WGS sequence"/>
</dbReference>
<dbReference type="Pfam" id="PF13088">
    <property type="entry name" value="BNR_2"/>
    <property type="match status" value="1"/>
</dbReference>
<keyword evidence="1" id="KW-0732">Signal</keyword>
<dbReference type="PANTHER" id="PTHR10628:SF30">
    <property type="entry name" value="EXO-ALPHA-SIALIDASE"/>
    <property type="match status" value="1"/>
</dbReference>